<dbReference type="SUPFAM" id="SSF58113">
    <property type="entry name" value="Apolipoprotein A-I"/>
    <property type="match status" value="1"/>
</dbReference>
<keyword evidence="2" id="KW-1185">Reference proteome</keyword>
<dbReference type="eggNOG" id="ENOG5032ZYV">
    <property type="taxonomic scope" value="Bacteria"/>
</dbReference>
<protein>
    <submittedName>
        <fullName evidence="1">Uncharacterized protein</fullName>
    </submittedName>
</protein>
<reference evidence="1 2" key="1">
    <citation type="journal article" date="2013" name="Genome Announc.">
        <title>Draft Genome Sequence of Cesiribacter andamanensis Strain AMV16T, Isolated from a Soil Sample from a Mud Volcano in the Andaman Islands, India.</title>
        <authorList>
            <person name="Shivaji S."/>
            <person name="Ara S."/>
            <person name="Begum Z."/>
            <person name="Srinivas T.N."/>
            <person name="Singh A."/>
            <person name="Kumar Pinnaka A."/>
        </authorList>
    </citation>
    <scope>NUCLEOTIDE SEQUENCE [LARGE SCALE GENOMIC DNA]</scope>
    <source>
        <strain evidence="1 2">AMV16</strain>
    </source>
</reference>
<dbReference type="RefSeq" id="WP_009197103.1">
    <property type="nucleotide sequence ID" value="NZ_AODQ01000141.1"/>
</dbReference>
<gene>
    <name evidence="1" type="ORF">ADICEAN_03724</name>
</gene>
<organism evidence="1 2">
    <name type="scientific">Cesiribacter andamanensis AMV16</name>
    <dbReference type="NCBI Taxonomy" id="1279009"/>
    <lineage>
        <taxon>Bacteria</taxon>
        <taxon>Pseudomonadati</taxon>
        <taxon>Bacteroidota</taxon>
        <taxon>Cytophagia</taxon>
        <taxon>Cytophagales</taxon>
        <taxon>Cesiribacteraceae</taxon>
        <taxon>Cesiribacter</taxon>
    </lineage>
</organism>
<accession>M7NH41</accession>
<dbReference type="OrthoDB" id="1429999at2"/>
<evidence type="ECO:0000313" key="1">
    <source>
        <dbReference type="EMBL" id="EMR01140.1"/>
    </source>
</evidence>
<sequence>METSNLPLNSGETELLLQAPALVTMLVAGSDGDYKENEIARGIDITRWKKIHARPDLLQYYDQVRPRYQSDIDQLRKQLPRDINERYRYLSDQLKQLNPILFKLHKPLAEQIYASLRELAQQVAEASGGVFGYLSIGYNESKVITLPMIDDPRTYRV</sequence>
<name>M7NH41_9BACT</name>
<comment type="caution">
    <text evidence="1">The sequence shown here is derived from an EMBL/GenBank/DDBJ whole genome shotgun (WGS) entry which is preliminary data.</text>
</comment>
<dbReference type="AlphaFoldDB" id="M7NH41"/>
<dbReference type="Proteomes" id="UP000011910">
    <property type="component" value="Unassembled WGS sequence"/>
</dbReference>
<proteinExistence type="predicted"/>
<dbReference type="EMBL" id="AODQ01000141">
    <property type="protein sequence ID" value="EMR01140.1"/>
    <property type="molecule type" value="Genomic_DNA"/>
</dbReference>
<evidence type="ECO:0000313" key="2">
    <source>
        <dbReference type="Proteomes" id="UP000011910"/>
    </source>
</evidence>